<evidence type="ECO:0000313" key="1">
    <source>
        <dbReference type="EMBL" id="DAG00090.1"/>
    </source>
</evidence>
<sequence length="67" mass="7630">MNTYNRQPRGKLEVCPHCGRDSGERKIGIHVPERYYVRCASCGFTLSGWNQSAATASWNRLSKKVRT</sequence>
<organism evidence="1">
    <name type="scientific">Siphoviridae sp. ctBeL15</name>
    <dbReference type="NCBI Taxonomy" id="2825374"/>
    <lineage>
        <taxon>Viruses</taxon>
        <taxon>Duplodnaviria</taxon>
        <taxon>Heunggongvirae</taxon>
        <taxon>Uroviricota</taxon>
        <taxon>Caudoviricetes</taxon>
    </lineage>
</organism>
<proteinExistence type="predicted"/>
<protein>
    <recommendedName>
        <fullName evidence="2">Restriction alleviation protein, Lar family</fullName>
    </recommendedName>
</protein>
<reference evidence="1" key="1">
    <citation type="journal article" date="2021" name="Proc. Natl. Acad. Sci. U.S.A.">
        <title>A Catalog of Tens of Thousands of Viruses from Human Metagenomes Reveals Hidden Associations with Chronic Diseases.</title>
        <authorList>
            <person name="Tisza M.J."/>
            <person name="Buck C.B."/>
        </authorList>
    </citation>
    <scope>NUCLEOTIDE SEQUENCE</scope>
    <source>
        <strain evidence="1">CtBeL15</strain>
    </source>
</reference>
<dbReference type="EMBL" id="BK016176">
    <property type="protein sequence ID" value="DAG00090.1"/>
    <property type="molecule type" value="Genomic_DNA"/>
</dbReference>
<accession>A0A8S5V012</accession>
<name>A0A8S5V012_9CAUD</name>
<evidence type="ECO:0008006" key="2">
    <source>
        <dbReference type="Google" id="ProtNLM"/>
    </source>
</evidence>